<dbReference type="PANTHER" id="PTHR48085">
    <property type="entry name" value="CADMIUM/ZINC-TRANSPORTING ATPASE HMA2-RELATED"/>
    <property type="match status" value="1"/>
</dbReference>
<keyword evidence="5 12" id="KW-0547">Nucleotide-binding</keyword>
<dbReference type="SUPFAM" id="SSF81665">
    <property type="entry name" value="Calcium ATPase, transmembrane domain M"/>
    <property type="match status" value="1"/>
</dbReference>
<keyword evidence="12" id="KW-1003">Cell membrane</keyword>
<evidence type="ECO:0000313" key="14">
    <source>
        <dbReference type="EMBL" id="MCG5031920.1"/>
    </source>
</evidence>
<comment type="caution">
    <text evidence="14">The sequence shown here is derived from an EMBL/GenBank/DDBJ whole genome shotgun (WGS) entry which is preliminary data.</text>
</comment>
<dbReference type="PRINTS" id="PR00941">
    <property type="entry name" value="CDATPASE"/>
</dbReference>
<dbReference type="PROSITE" id="PS00154">
    <property type="entry name" value="ATPASE_E1_E2"/>
    <property type="match status" value="1"/>
</dbReference>
<keyword evidence="7" id="KW-1278">Translocase</keyword>
<dbReference type="InterPro" id="IPR036163">
    <property type="entry name" value="HMA_dom_sf"/>
</dbReference>
<dbReference type="Gene3D" id="3.40.1110.10">
    <property type="entry name" value="Calcium-transporting ATPase, cytoplasmic domain N"/>
    <property type="match status" value="1"/>
</dbReference>
<evidence type="ECO:0000256" key="1">
    <source>
        <dbReference type="ARBA" id="ARBA00004141"/>
    </source>
</evidence>
<dbReference type="InterPro" id="IPR006121">
    <property type="entry name" value="HMA_dom"/>
</dbReference>
<evidence type="ECO:0000313" key="15">
    <source>
        <dbReference type="Proteomes" id="UP001297600"/>
    </source>
</evidence>
<dbReference type="InterPro" id="IPR051014">
    <property type="entry name" value="Cation_Transport_ATPase_IB"/>
</dbReference>
<dbReference type="NCBIfam" id="TIGR01525">
    <property type="entry name" value="ATPase-IB_hvy"/>
    <property type="match status" value="1"/>
</dbReference>
<keyword evidence="15" id="KW-1185">Reference proteome</keyword>
<dbReference type="InterPro" id="IPR059000">
    <property type="entry name" value="ATPase_P-type_domA"/>
</dbReference>
<keyword evidence="4 12" id="KW-0479">Metal-binding</keyword>
<dbReference type="InterPro" id="IPR036412">
    <property type="entry name" value="HAD-like_sf"/>
</dbReference>
<evidence type="ECO:0000256" key="10">
    <source>
        <dbReference type="ARBA" id="ARBA00039097"/>
    </source>
</evidence>
<proteinExistence type="inferred from homology"/>
<feature type="transmembrane region" description="Helical" evidence="12">
    <location>
        <begin position="274"/>
        <end position="294"/>
    </location>
</feature>
<dbReference type="EMBL" id="JAKNCT010000016">
    <property type="protein sequence ID" value="MCG5031920.1"/>
    <property type="molecule type" value="Genomic_DNA"/>
</dbReference>
<dbReference type="Gene3D" id="2.70.150.10">
    <property type="entry name" value="Calcium-transporting ATPase, cytoplasmic transduction domain A"/>
    <property type="match status" value="1"/>
</dbReference>
<evidence type="ECO:0000256" key="8">
    <source>
        <dbReference type="ARBA" id="ARBA00022989"/>
    </source>
</evidence>
<name>A0ABS9MUJ8_9BURK</name>
<organism evidence="14 15">
    <name type="scientific">Mesosutterella porci</name>
    <dbReference type="NCBI Taxonomy" id="2915351"/>
    <lineage>
        <taxon>Bacteria</taxon>
        <taxon>Pseudomonadati</taxon>
        <taxon>Pseudomonadota</taxon>
        <taxon>Betaproteobacteria</taxon>
        <taxon>Burkholderiales</taxon>
        <taxon>Sutterellaceae</taxon>
        <taxon>Mesosutterella</taxon>
    </lineage>
</organism>
<evidence type="ECO:0000256" key="6">
    <source>
        <dbReference type="ARBA" id="ARBA00022840"/>
    </source>
</evidence>
<dbReference type="InterPro" id="IPR008250">
    <property type="entry name" value="ATPase_P-typ_transduc_dom_A_sf"/>
</dbReference>
<dbReference type="SUPFAM" id="SSF81653">
    <property type="entry name" value="Calcium ATPase, transduction domain A"/>
    <property type="match status" value="1"/>
</dbReference>
<dbReference type="Gene3D" id="3.40.50.1000">
    <property type="entry name" value="HAD superfamily/HAD-like"/>
    <property type="match status" value="1"/>
</dbReference>
<evidence type="ECO:0000259" key="13">
    <source>
        <dbReference type="Pfam" id="PF00122"/>
    </source>
</evidence>
<evidence type="ECO:0000256" key="11">
    <source>
        <dbReference type="ARBA" id="ARBA00047308"/>
    </source>
</evidence>
<dbReference type="NCBIfam" id="TIGR01494">
    <property type="entry name" value="ATPase_P-type"/>
    <property type="match status" value="1"/>
</dbReference>
<evidence type="ECO:0000256" key="7">
    <source>
        <dbReference type="ARBA" id="ARBA00022967"/>
    </source>
</evidence>
<comment type="subcellular location">
    <subcellularLocation>
        <location evidence="12">Cell membrane</location>
    </subcellularLocation>
    <subcellularLocation>
        <location evidence="1">Membrane</location>
        <topology evidence="1">Multi-pass membrane protein</topology>
    </subcellularLocation>
</comment>
<dbReference type="PRINTS" id="PR00119">
    <property type="entry name" value="CATATPASE"/>
</dbReference>
<dbReference type="PANTHER" id="PTHR48085:SF5">
    <property type="entry name" value="CADMIUM_ZINC-TRANSPORTING ATPASE HMA4-RELATED"/>
    <property type="match status" value="1"/>
</dbReference>
<feature type="transmembrane region" description="Helical" evidence="12">
    <location>
        <begin position="505"/>
        <end position="523"/>
    </location>
</feature>
<evidence type="ECO:0000256" key="9">
    <source>
        <dbReference type="ARBA" id="ARBA00023136"/>
    </source>
</evidence>
<keyword evidence="9 12" id="KW-0472">Membrane</keyword>
<dbReference type="InterPro" id="IPR027256">
    <property type="entry name" value="P-typ_ATPase_IB"/>
</dbReference>
<evidence type="ECO:0000256" key="2">
    <source>
        <dbReference type="ARBA" id="ARBA00006024"/>
    </source>
</evidence>
<keyword evidence="3 12" id="KW-0812">Transmembrane</keyword>
<dbReference type="InterPro" id="IPR044492">
    <property type="entry name" value="P_typ_ATPase_HD_dom"/>
</dbReference>
<protein>
    <recommendedName>
        <fullName evidence="10">P-type Zn(2+) transporter</fullName>
        <ecNumber evidence="10">7.2.2.12</ecNumber>
    </recommendedName>
</protein>
<evidence type="ECO:0000256" key="4">
    <source>
        <dbReference type="ARBA" id="ARBA00022723"/>
    </source>
</evidence>
<dbReference type="RefSeq" id="WP_237980577.1">
    <property type="nucleotide sequence ID" value="NZ_JAKNCT010000016.1"/>
</dbReference>
<dbReference type="CDD" id="cd00371">
    <property type="entry name" value="HMA"/>
    <property type="match status" value="1"/>
</dbReference>
<keyword evidence="8 12" id="KW-1133">Transmembrane helix</keyword>
<dbReference type="SFLD" id="SFLDF00027">
    <property type="entry name" value="p-type_atpase"/>
    <property type="match status" value="1"/>
</dbReference>
<dbReference type="InterPro" id="IPR023214">
    <property type="entry name" value="HAD_sf"/>
</dbReference>
<dbReference type="Pfam" id="PF00122">
    <property type="entry name" value="E1-E2_ATPase"/>
    <property type="match status" value="1"/>
</dbReference>
<sequence>MPDSKSSLVISVPDMDCPVEEGEIRAEMKKHPEIPEGIYSTGKRTIRFEADAALGPEILAALKAAGNPGSLQEASAARQILIRVPDMDCPVEEGEIRAEMKKHPEIPQGTYSTEKRTIRFEADPALVPEILAALEAAGHPGSVQTQSGQEDDGIVISVPEMDCPAEEAEIRRALKALPGLPEGTYDTARRTIAFRTGRGAAPEIIEAIHRAGFEASLQIGRRAADPAHSSRIPWKRFGLAFAFALCAEIIPEALEAAGIPGPAIGSGVWSVSAAAAAGFVLALAAVVLSGLKTLKKGFASFFRLRFNMSALMALAVAGAFLTGNWAEGAMVMALFELSEGIEQLCLEKSRNAVKSLLSIVPQTASVKRGGAFVDVSVEELRVGDTVRVLAGERIPADGEVISGESSADESMLTGEPIPAAKRPGSPVMAGTVNSTGVLEVRVKAEARDSSASRIIASVEEAEQKKAPVQRFVDRFAAWYTPSVFALALATALLPPLFLGGEWLEWIYRGLVLLVIGCPCALVIGTPVTIISSLACAVREGIIIKGGVYLEMGRRLRNVALDKTGTITTGRPVCTDVIALGPAKDRASLLRAASSLSRLSDHPVSAAITRLAAAEHALGEPASSLKAIPGSGIEARCGSCRLRLVSAAAAGALSASAAASVRALQAGGKSVSILLDALGPVAAFGVADRVKSGAREAVADLKAAGLVPWILTGDGEQAARAAAGEVGIEHVASGLRPEGKLAKIEELRKEGLTAMAGDGINDAPALAAADIGFAMGVKGADSALEASGVMLMDDNIGKIAFFKRLSQKTWRFLVGNIVFALSVKAAFALLDFMGLATMWMAVFADTGVTLIVVANALRLLRAAPEIKKDIERSRGPLRAVRGSSGTEGLASGAA</sequence>
<keyword evidence="6 12" id="KW-0067">ATP-binding</keyword>
<dbReference type="SFLD" id="SFLDG00002">
    <property type="entry name" value="C1.7:_P-type_atpase_like"/>
    <property type="match status" value="1"/>
</dbReference>
<evidence type="ECO:0000256" key="3">
    <source>
        <dbReference type="ARBA" id="ARBA00022692"/>
    </source>
</evidence>
<evidence type="ECO:0000256" key="12">
    <source>
        <dbReference type="RuleBase" id="RU362081"/>
    </source>
</evidence>
<dbReference type="SFLD" id="SFLDS00003">
    <property type="entry name" value="Haloacid_Dehalogenase"/>
    <property type="match status" value="1"/>
</dbReference>
<dbReference type="InterPro" id="IPR018303">
    <property type="entry name" value="ATPase_P-typ_P_site"/>
</dbReference>
<feature type="transmembrane region" description="Helical" evidence="12">
    <location>
        <begin position="237"/>
        <end position="254"/>
    </location>
</feature>
<feature type="domain" description="P-type ATPase A" evidence="13">
    <location>
        <begin position="359"/>
        <end position="459"/>
    </location>
</feature>
<feature type="transmembrane region" description="Helical" evidence="12">
    <location>
        <begin position="811"/>
        <end position="829"/>
    </location>
</feature>
<dbReference type="InterPro" id="IPR023298">
    <property type="entry name" value="ATPase_P-typ_TM_dom_sf"/>
</dbReference>
<dbReference type="InterPro" id="IPR001757">
    <property type="entry name" value="P_typ_ATPase"/>
</dbReference>
<comment type="catalytic activity">
    <reaction evidence="11">
        <text>Zn(2+)(in) + ATP + H2O = Zn(2+)(out) + ADP + phosphate + H(+)</text>
        <dbReference type="Rhea" id="RHEA:20621"/>
        <dbReference type="ChEBI" id="CHEBI:15377"/>
        <dbReference type="ChEBI" id="CHEBI:15378"/>
        <dbReference type="ChEBI" id="CHEBI:29105"/>
        <dbReference type="ChEBI" id="CHEBI:30616"/>
        <dbReference type="ChEBI" id="CHEBI:43474"/>
        <dbReference type="ChEBI" id="CHEBI:456216"/>
        <dbReference type="EC" id="7.2.2.12"/>
    </reaction>
</comment>
<accession>A0ABS9MUJ8</accession>
<dbReference type="Gene3D" id="3.30.70.100">
    <property type="match status" value="1"/>
</dbReference>
<dbReference type="NCBIfam" id="TIGR01512">
    <property type="entry name" value="ATPase-IB2_Cd"/>
    <property type="match status" value="1"/>
</dbReference>
<gene>
    <name evidence="14" type="primary">cadA</name>
    <name evidence="14" type="ORF">MAF45_10780</name>
</gene>
<reference evidence="14 15" key="1">
    <citation type="submission" date="2022-02" db="EMBL/GenBank/DDBJ databases">
        <title>Mesosutterella porci, a novel member of the family Sutterellaceae from pig feces.</title>
        <authorList>
            <person name="Wylensek D."/>
            <person name="Clavel T."/>
        </authorList>
    </citation>
    <scope>NUCLEOTIDE SEQUENCE [LARGE SCALE GENOMIC DNA]</scope>
    <source>
        <strain evidence="15">oilRF-744-wt-GAM-9</strain>
    </source>
</reference>
<comment type="similarity">
    <text evidence="2 12">Belongs to the cation transport ATPase (P-type) (TC 3.A.3) family. Type IB subfamily.</text>
</comment>
<dbReference type="SUPFAM" id="SSF55008">
    <property type="entry name" value="HMA, heavy metal-associated domain"/>
    <property type="match status" value="2"/>
</dbReference>
<dbReference type="Pfam" id="PF00702">
    <property type="entry name" value="Hydrolase"/>
    <property type="match status" value="1"/>
</dbReference>
<feature type="transmembrane region" description="Helical" evidence="12">
    <location>
        <begin position="476"/>
        <end position="498"/>
    </location>
</feature>
<dbReference type="SUPFAM" id="SSF56784">
    <property type="entry name" value="HAD-like"/>
    <property type="match status" value="1"/>
</dbReference>
<dbReference type="InterPro" id="IPR023299">
    <property type="entry name" value="ATPase_P-typ_cyto_dom_N"/>
</dbReference>
<feature type="transmembrane region" description="Helical" evidence="12">
    <location>
        <begin position="835"/>
        <end position="856"/>
    </location>
</feature>
<dbReference type="Proteomes" id="UP001297600">
    <property type="component" value="Unassembled WGS sequence"/>
</dbReference>
<dbReference type="EC" id="7.2.2.12" evidence="10"/>
<evidence type="ECO:0000256" key="5">
    <source>
        <dbReference type="ARBA" id="ARBA00022741"/>
    </source>
</evidence>